<gene>
    <name evidence="1" type="ORF">ACFSUF_18950</name>
</gene>
<accession>A0ABW5PJ02</accession>
<dbReference type="RefSeq" id="WP_377605420.1">
    <property type="nucleotide sequence ID" value="NZ_JBHUME010000012.1"/>
</dbReference>
<keyword evidence="2" id="KW-1185">Reference proteome</keyword>
<evidence type="ECO:0000313" key="2">
    <source>
        <dbReference type="Proteomes" id="UP001597541"/>
    </source>
</evidence>
<evidence type="ECO:0000313" key="1">
    <source>
        <dbReference type="EMBL" id="MFD2614495.1"/>
    </source>
</evidence>
<proteinExistence type="predicted"/>
<name>A0ABW5PJ02_9BACL</name>
<dbReference type="Proteomes" id="UP001597541">
    <property type="component" value="Unassembled WGS sequence"/>
</dbReference>
<comment type="caution">
    <text evidence="1">The sequence shown here is derived from an EMBL/GenBank/DDBJ whole genome shotgun (WGS) entry which is preliminary data.</text>
</comment>
<dbReference type="InterPro" id="IPR010064">
    <property type="entry name" value="HK97-gp10_tail"/>
</dbReference>
<organism evidence="1 2">
    <name type="scientific">Paenibacillus gansuensis</name>
    <dbReference type="NCBI Taxonomy" id="306542"/>
    <lineage>
        <taxon>Bacteria</taxon>
        <taxon>Bacillati</taxon>
        <taxon>Bacillota</taxon>
        <taxon>Bacilli</taxon>
        <taxon>Bacillales</taxon>
        <taxon>Paenibacillaceae</taxon>
        <taxon>Paenibacillus</taxon>
    </lineage>
</organism>
<protein>
    <submittedName>
        <fullName evidence="1">HK97 gp10 family phage protein</fullName>
    </submittedName>
</protein>
<sequence>MAEFDIDYSNVEVFKNELDSLQELFPREARQVMLRSGSKARGIVARKARQLVKKVTGTYLRSIKRGKVWMDEGEESFKVRIYTGAPHGHLIEYGHRIVDKSGKELGFKEGYHVFDRAAAEVSEQWNEILEREFDRIMDKL</sequence>
<dbReference type="Pfam" id="PF04883">
    <property type="entry name" value="HK97-gp10_like"/>
    <property type="match status" value="1"/>
</dbReference>
<dbReference type="EMBL" id="JBHUME010000012">
    <property type="protein sequence ID" value="MFD2614495.1"/>
    <property type="molecule type" value="Genomic_DNA"/>
</dbReference>
<reference evidence="2" key="1">
    <citation type="journal article" date="2019" name="Int. J. Syst. Evol. Microbiol.">
        <title>The Global Catalogue of Microorganisms (GCM) 10K type strain sequencing project: providing services to taxonomists for standard genome sequencing and annotation.</title>
        <authorList>
            <consortium name="The Broad Institute Genomics Platform"/>
            <consortium name="The Broad Institute Genome Sequencing Center for Infectious Disease"/>
            <person name="Wu L."/>
            <person name="Ma J."/>
        </authorList>
    </citation>
    <scope>NUCLEOTIDE SEQUENCE [LARGE SCALE GENOMIC DNA]</scope>
    <source>
        <strain evidence="2">KCTC 3950</strain>
    </source>
</reference>